<comment type="caution">
    <text evidence="2">The sequence shown here is derived from an EMBL/GenBank/DDBJ whole genome shotgun (WGS) entry which is preliminary data.</text>
</comment>
<accession>T0ZZH6</accession>
<evidence type="ECO:0000313" key="2">
    <source>
        <dbReference type="EMBL" id="EQD50032.1"/>
    </source>
</evidence>
<dbReference type="Gene3D" id="2.40.30.170">
    <property type="match status" value="1"/>
</dbReference>
<dbReference type="GO" id="GO:1990281">
    <property type="term" value="C:efflux pump complex"/>
    <property type="evidence" value="ECO:0007669"/>
    <property type="project" value="TreeGrafter"/>
</dbReference>
<dbReference type="EMBL" id="AUZX01009948">
    <property type="protein sequence ID" value="EQD50032.1"/>
    <property type="molecule type" value="Genomic_DNA"/>
</dbReference>
<feature type="domain" description="YknX-like C-terminal permuted SH3-like" evidence="1">
    <location>
        <begin position="43"/>
        <end position="98"/>
    </location>
</feature>
<dbReference type="PANTHER" id="PTHR30469:SF33">
    <property type="entry name" value="SLR1207 PROTEIN"/>
    <property type="match status" value="1"/>
</dbReference>
<protein>
    <submittedName>
        <fullName evidence="2">Efflux transporter, RND family, MFP subunit</fullName>
    </submittedName>
</protein>
<dbReference type="InterPro" id="IPR058637">
    <property type="entry name" value="YknX-like_C"/>
</dbReference>
<reference evidence="2" key="2">
    <citation type="journal article" date="2014" name="ISME J.">
        <title>Microbial stratification in low pH oxic and suboxic macroscopic growths along an acid mine drainage.</title>
        <authorList>
            <person name="Mendez-Garcia C."/>
            <person name="Mesa V."/>
            <person name="Sprenger R.R."/>
            <person name="Richter M."/>
            <person name="Diez M.S."/>
            <person name="Solano J."/>
            <person name="Bargiela R."/>
            <person name="Golyshina O.V."/>
            <person name="Manteca A."/>
            <person name="Ramos J.L."/>
            <person name="Gallego J.R."/>
            <person name="Llorente I."/>
            <person name="Martins Dos Santos V.A."/>
            <person name="Jensen O.N."/>
            <person name="Pelaez A.I."/>
            <person name="Sanchez J."/>
            <person name="Ferrer M."/>
        </authorList>
    </citation>
    <scope>NUCLEOTIDE SEQUENCE</scope>
</reference>
<gene>
    <name evidence="2" type="ORF">B1A_13589</name>
</gene>
<dbReference type="PANTHER" id="PTHR30469">
    <property type="entry name" value="MULTIDRUG RESISTANCE PROTEIN MDTA"/>
    <property type="match status" value="1"/>
</dbReference>
<name>T0ZZH6_9ZZZZ</name>
<feature type="non-terminal residue" evidence="2">
    <location>
        <position position="1"/>
    </location>
</feature>
<dbReference type="Pfam" id="PF25989">
    <property type="entry name" value="YknX_C"/>
    <property type="match status" value="1"/>
</dbReference>
<dbReference type="Gene3D" id="2.40.420.20">
    <property type="match status" value="1"/>
</dbReference>
<dbReference type="GO" id="GO:0015562">
    <property type="term" value="F:efflux transmembrane transporter activity"/>
    <property type="evidence" value="ECO:0007669"/>
    <property type="project" value="TreeGrafter"/>
</dbReference>
<organism evidence="2">
    <name type="scientific">mine drainage metagenome</name>
    <dbReference type="NCBI Taxonomy" id="410659"/>
    <lineage>
        <taxon>unclassified sequences</taxon>
        <taxon>metagenomes</taxon>
        <taxon>ecological metagenomes</taxon>
    </lineage>
</organism>
<reference evidence="2" key="1">
    <citation type="submission" date="2013-08" db="EMBL/GenBank/DDBJ databases">
        <authorList>
            <person name="Mendez C."/>
            <person name="Richter M."/>
            <person name="Ferrer M."/>
            <person name="Sanchez J."/>
        </authorList>
    </citation>
    <scope>NUCLEOTIDE SEQUENCE</scope>
</reference>
<sequence>PVATVSSGVATYPVTVSITGTPSGLFTGATASVSIIVHVAANVLAVPTSAVHTVGSTSYVTMLVNGKQKRVLVVTGSADALRTQIVSGLKAGEKVVLTQLHVAVPSSTSGLGPRGGFGGGGFGGGAGLGG</sequence>
<dbReference type="AlphaFoldDB" id="T0ZZH6"/>
<proteinExistence type="predicted"/>
<evidence type="ECO:0000259" key="1">
    <source>
        <dbReference type="Pfam" id="PF25989"/>
    </source>
</evidence>